<keyword evidence="1" id="KW-0175">Coiled coil</keyword>
<gene>
    <name evidence="3" type="ORF">METZ01_LOCUS157263</name>
</gene>
<accession>A0A382ASK9</accession>
<evidence type="ECO:0000313" key="3">
    <source>
        <dbReference type="EMBL" id="SVB04409.1"/>
    </source>
</evidence>
<proteinExistence type="predicted"/>
<evidence type="ECO:0000256" key="2">
    <source>
        <dbReference type="SAM" id="MobiDB-lite"/>
    </source>
</evidence>
<feature type="coiled-coil region" evidence="1">
    <location>
        <begin position="27"/>
        <end position="54"/>
    </location>
</feature>
<name>A0A382ASK9_9ZZZZ</name>
<reference evidence="3" key="1">
    <citation type="submission" date="2018-05" db="EMBL/GenBank/DDBJ databases">
        <authorList>
            <person name="Lanie J.A."/>
            <person name="Ng W.-L."/>
            <person name="Kazmierczak K.M."/>
            <person name="Andrzejewski T.M."/>
            <person name="Davidsen T.M."/>
            <person name="Wayne K.J."/>
            <person name="Tettelin H."/>
            <person name="Glass J.I."/>
            <person name="Rusch D."/>
            <person name="Podicherti R."/>
            <person name="Tsui H.-C.T."/>
            <person name="Winkler M.E."/>
        </authorList>
    </citation>
    <scope>NUCLEOTIDE SEQUENCE</scope>
</reference>
<feature type="compositionally biased region" description="Basic and acidic residues" evidence="2">
    <location>
        <begin position="122"/>
        <end position="131"/>
    </location>
</feature>
<dbReference type="EMBL" id="UINC01026628">
    <property type="protein sequence ID" value="SVB04409.1"/>
    <property type="molecule type" value="Genomic_DNA"/>
</dbReference>
<sequence>VGKKSKRFKTSSESSKFEIPDDTSQVLLDLVNGIRDLEERVSSLEQNFNVLGTTTSSADEDAILETQLHVARLSAELSRLTVELRGKISVLSTDVEMEFEEERMSPSLDGDEAFSDLASDSPVRKQDDKKTGGWQPLN</sequence>
<evidence type="ECO:0000256" key="1">
    <source>
        <dbReference type="SAM" id="Coils"/>
    </source>
</evidence>
<feature type="non-terminal residue" evidence="3">
    <location>
        <position position="1"/>
    </location>
</feature>
<dbReference type="AlphaFoldDB" id="A0A382ASK9"/>
<feature type="region of interest" description="Disordered" evidence="2">
    <location>
        <begin position="99"/>
        <end position="138"/>
    </location>
</feature>
<organism evidence="3">
    <name type="scientific">marine metagenome</name>
    <dbReference type="NCBI Taxonomy" id="408172"/>
    <lineage>
        <taxon>unclassified sequences</taxon>
        <taxon>metagenomes</taxon>
        <taxon>ecological metagenomes</taxon>
    </lineage>
</organism>
<protein>
    <submittedName>
        <fullName evidence="3">Uncharacterized protein</fullName>
    </submittedName>
</protein>